<keyword evidence="3" id="KW-1185">Reference proteome</keyword>
<evidence type="ECO:0000313" key="2">
    <source>
        <dbReference type="EMBL" id="SDE28029.1"/>
    </source>
</evidence>
<protein>
    <submittedName>
        <fullName evidence="2">Uncharacterized protein</fullName>
    </submittedName>
</protein>
<sequence length="48" mass="4726">MKRIRIVLACLVCLTLTAISGSAVASGDMNRSSDSASSTSGSSSGGGY</sequence>
<feature type="region of interest" description="Disordered" evidence="1">
    <location>
        <begin position="25"/>
        <end position="48"/>
    </location>
</feature>
<name>A0A1G7BLW1_9BURK</name>
<accession>A0A1G7BLW1</accession>
<evidence type="ECO:0000313" key="3">
    <source>
        <dbReference type="Proteomes" id="UP000198908"/>
    </source>
</evidence>
<organism evidence="2 3">
    <name type="scientific">Paraburkholderia lycopersici</name>
    <dbReference type="NCBI Taxonomy" id="416944"/>
    <lineage>
        <taxon>Bacteria</taxon>
        <taxon>Pseudomonadati</taxon>
        <taxon>Pseudomonadota</taxon>
        <taxon>Betaproteobacteria</taxon>
        <taxon>Burkholderiales</taxon>
        <taxon>Burkholderiaceae</taxon>
        <taxon>Paraburkholderia</taxon>
    </lineage>
</organism>
<gene>
    <name evidence="2" type="ORF">SAMN05421548_14019</name>
</gene>
<proteinExistence type="predicted"/>
<dbReference type="Proteomes" id="UP000198908">
    <property type="component" value="Unassembled WGS sequence"/>
</dbReference>
<dbReference type="AlphaFoldDB" id="A0A1G7BLW1"/>
<evidence type="ECO:0000256" key="1">
    <source>
        <dbReference type="SAM" id="MobiDB-lite"/>
    </source>
</evidence>
<dbReference type="EMBL" id="FMYQ01000040">
    <property type="protein sequence ID" value="SDE28029.1"/>
    <property type="molecule type" value="Genomic_DNA"/>
</dbReference>
<feature type="compositionally biased region" description="Low complexity" evidence="1">
    <location>
        <begin position="32"/>
        <end position="42"/>
    </location>
</feature>
<reference evidence="3" key="1">
    <citation type="submission" date="2016-09" db="EMBL/GenBank/DDBJ databases">
        <authorList>
            <person name="Varghese N."/>
            <person name="Submissions S."/>
        </authorList>
    </citation>
    <scope>NUCLEOTIDE SEQUENCE [LARGE SCALE GENOMIC DNA]</scope>
    <source>
        <strain evidence="3">TNe-862</strain>
    </source>
</reference>